<keyword evidence="1" id="KW-0677">Repeat</keyword>
<dbReference type="Pfam" id="PF12796">
    <property type="entry name" value="Ank_2"/>
    <property type="match status" value="1"/>
</dbReference>
<evidence type="ECO:0000256" key="3">
    <source>
        <dbReference type="PROSITE-ProRule" id="PRU00023"/>
    </source>
</evidence>
<feature type="repeat" description="ANK" evidence="3">
    <location>
        <begin position="468"/>
        <end position="500"/>
    </location>
</feature>
<protein>
    <submittedName>
        <fullName evidence="7">EF-hand domain-containing protein</fullName>
    </submittedName>
</protein>
<evidence type="ECO:0000313" key="7">
    <source>
        <dbReference type="EMBL" id="CAL4768494.1"/>
    </source>
</evidence>
<accession>A0A9P1BWU3</accession>
<evidence type="ECO:0000313" key="6">
    <source>
        <dbReference type="EMBL" id="CAL1134557.1"/>
    </source>
</evidence>
<dbReference type="SMART" id="SM00248">
    <property type="entry name" value="ANK"/>
    <property type="match status" value="3"/>
</dbReference>
<evidence type="ECO:0000256" key="1">
    <source>
        <dbReference type="ARBA" id="ARBA00022737"/>
    </source>
</evidence>
<dbReference type="EMBL" id="CAMXCT020000615">
    <property type="protein sequence ID" value="CAL1134557.1"/>
    <property type="molecule type" value="Genomic_DNA"/>
</dbReference>
<evidence type="ECO:0000256" key="4">
    <source>
        <dbReference type="SAM" id="MobiDB-lite"/>
    </source>
</evidence>
<feature type="compositionally biased region" description="Polar residues" evidence="4">
    <location>
        <begin position="89"/>
        <end position="100"/>
    </location>
</feature>
<evidence type="ECO:0000313" key="5">
    <source>
        <dbReference type="EMBL" id="CAI3981182.1"/>
    </source>
</evidence>
<gene>
    <name evidence="5" type="ORF">C1SCF055_LOCUS8996</name>
</gene>
<feature type="repeat" description="ANK" evidence="3">
    <location>
        <begin position="435"/>
        <end position="467"/>
    </location>
</feature>
<sequence>MNRSVSCPAKGKDAPLLSVRENRDAGGDSLSPISPLSTLLASSSAGSPTWASRKYRALREARRPPSRFEASRLEPLPLAKGAVRHHRPASSSTKAEQRGSSARAPEVAIDFDAAEALGRKILGKGSWVKRIFEEFDGSACGFLWPAEFAALKARFEQAMGGFGSRANFSFDAADSNMEGRISQYEWEQYSAILIAELGETRCRVAAERVLGSRKAEHRRKVKHVFVSEGFDAQASVRLLEVCSKANKNNSLVEDIRVALATKADPNAGLASPAFNDYTPLIFLASTPPSANGHQVAQAMELLITSRADVHRECGQMFSGRLVPLRFAARAQNEYGLETLQRHMDLGDAFQWAAGENAEGIMLSELRREYGQALAEKIEAMASFSYVASTQLRLFASPIFPGGLSPACALSMCRGSYYDGHVQRGQRADPNSPGLEGMTSLMHMINQGNVPVIEALLDCRATLDQRDSSGATPLHFAAMNAKVDVVKLLLDRGAEPSDVNHAGFSPWMVVGELLPMPDSSHSDPRADDIRECLELLKPKMLPEELLQAETPEDLLSMVGGENFSIEDLQKVFRLHESLFFNPRMAIHGSFEGRTTLNSLLERWANILIQMLQIDPLKGDMKTLAKYLLHATKGPESGASFAGIRKMWQQDDNRSSYRPRLMEAVKKQLNLFADDCNSLRKGVDRAAAEAIRAAKAEAAEAAEANRAEAEAEAGEASEATEATEAQEAKEAGEAKEAKEVVEAVEAPYRGLGEVMYMVDESEARAAQVACQKLLDMPKDIVTIPEKWQADPFWRKVQERQVLRYDPAWSLEICNGISCFFQMLRLGVPQDPHAKLVGDQACVVSSIAHYSQLRQVLHAQMKELYARGYVTYSNLCNKAFQDKMKQIVARARDDSNLSVGMPEEPVAAKRLQRILEKTIEAEDERAGWDWPDRSENYLRHTYCFYILDTVRMSFGCKGETVPEQVHCCMRVLHEFQQCSVETDGVQLLRTKSGFAAGVAGDGGYADVKLLLYADLGKHVAFDGTEIPLRIIGEVQLILEGYEAVKKRMHLVYEVNRGSFDRKRRR</sequence>
<dbReference type="PANTHER" id="PTHR24171:SF9">
    <property type="entry name" value="ANKYRIN REPEAT DOMAIN-CONTAINING PROTEIN 39"/>
    <property type="match status" value="1"/>
</dbReference>
<dbReference type="Proteomes" id="UP001152797">
    <property type="component" value="Unassembled WGS sequence"/>
</dbReference>
<keyword evidence="2 3" id="KW-0040">ANK repeat</keyword>
<evidence type="ECO:0000256" key="2">
    <source>
        <dbReference type="ARBA" id="ARBA00023043"/>
    </source>
</evidence>
<dbReference type="InterPro" id="IPR036770">
    <property type="entry name" value="Ankyrin_rpt-contain_sf"/>
</dbReference>
<dbReference type="PROSITE" id="PS50297">
    <property type="entry name" value="ANK_REP_REGION"/>
    <property type="match status" value="1"/>
</dbReference>
<comment type="caution">
    <text evidence="5">The sequence shown here is derived from an EMBL/GenBank/DDBJ whole genome shotgun (WGS) entry which is preliminary data.</text>
</comment>
<dbReference type="SUPFAM" id="SSF48403">
    <property type="entry name" value="Ankyrin repeat"/>
    <property type="match status" value="1"/>
</dbReference>
<feature type="region of interest" description="Disordered" evidence="4">
    <location>
        <begin position="700"/>
        <end position="735"/>
    </location>
</feature>
<evidence type="ECO:0000313" key="8">
    <source>
        <dbReference type="Proteomes" id="UP001152797"/>
    </source>
</evidence>
<dbReference type="Gene3D" id="1.25.40.20">
    <property type="entry name" value="Ankyrin repeat-containing domain"/>
    <property type="match status" value="1"/>
</dbReference>
<proteinExistence type="predicted"/>
<name>A0A9P1BWU3_9DINO</name>
<reference evidence="6" key="2">
    <citation type="submission" date="2024-04" db="EMBL/GenBank/DDBJ databases">
        <authorList>
            <person name="Chen Y."/>
            <person name="Shah S."/>
            <person name="Dougan E. K."/>
            <person name="Thang M."/>
            <person name="Chan C."/>
        </authorList>
    </citation>
    <scope>NUCLEOTIDE SEQUENCE [LARGE SCALE GENOMIC DNA]</scope>
</reference>
<dbReference type="AlphaFoldDB" id="A0A9P1BWU3"/>
<organism evidence="5">
    <name type="scientific">Cladocopium goreaui</name>
    <dbReference type="NCBI Taxonomy" id="2562237"/>
    <lineage>
        <taxon>Eukaryota</taxon>
        <taxon>Sar</taxon>
        <taxon>Alveolata</taxon>
        <taxon>Dinophyceae</taxon>
        <taxon>Suessiales</taxon>
        <taxon>Symbiodiniaceae</taxon>
        <taxon>Cladocopium</taxon>
    </lineage>
</organism>
<dbReference type="OrthoDB" id="416148at2759"/>
<dbReference type="PROSITE" id="PS50088">
    <property type="entry name" value="ANK_REPEAT"/>
    <property type="match status" value="2"/>
</dbReference>
<dbReference type="PROSITE" id="PS00018">
    <property type="entry name" value="EF_HAND_1"/>
    <property type="match status" value="1"/>
</dbReference>
<feature type="compositionally biased region" description="Basic and acidic residues" evidence="4">
    <location>
        <begin position="724"/>
        <end position="735"/>
    </location>
</feature>
<dbReference type="InterPro" id="IPR002110">
    <property type="entry name" value="Ankyrin_rpt"/>
</dbReference>
<feature type="region of interest" description="Disordered" evidence="4">
    <location>
        <begin position="79"/>
        <end position="103"/>
    </location>
</feature>
<reference evidence="5" key="1">
    <citation type="submission" date="2022-10" db="EMBL/GenBank/DDBJ databases">
        <authorList>
            <person name="Chen Y."/>
            <person name="Dougan E. K."/>
            <person name="Chan C."/>
            <person name="Rhodes N."/>
            <person name="Thang M."/>
        </authorList>
    </citation>
    <scope>NUCLEOTIDE SEQUENCE</scope>
</reference>
<feature type="compositionally biased region" description="Low complexity" evidence="4">
    <location>
        <begin position="29"/>
        <end position="49"/>
    </location>
</feature>
<dbReference type="EMBL" id="CAMXCT010000615">
    <property type="protein sequence ID" value="CAI3981182.1"/>
    <property type="molecule type" value="Genomic_DNA"/>
</dbReference>
<dbReference type="InterPro" id="IPR018247">
    <property type="entry name" value="EF_Hand_1_Ca_BS"/>
</dbReference>
<keyword evidence="8" id="KW-1185">Reference proteome</keyword>
<dbReference type="PANTHER" id="PTHR24171">
    <property type="entry name" value="ANKYRIN REPEAT DOMAIN-CONTAINING PROTEIN 39-RELATED"/>
    <property type="match status" value="1"/>
</dbReference>
<feature type="region of interest" description="Disordered" evidence="4">
    <location>
        <begin position="1"/>
        <end position="50"/>
    </location>
</feature>
<dbReference type="EMBL" id="CAMXCT030000615">
    <property type="protein sequence ID" value="CAL4768494.1"/>
    <property type="molecule type" value="Genomic_DNA"/>
</dbReference>
<feature type="compositionally biased region" description="Low complexity" evidence="4">
    <location>
        <begin position="714"/>
        <end position="723"/>
    </location>
</feature>